<feature type="signal peptide" evidence="2">
    <location>
        <begin position="1"/>
        <end position="21"/>
    </location>
</feature>
<dbReference type="SUPFAM" id="SSF47473">
    <property type="entry name" value="EF-hand"/>
    <property type="match status" value="1"/>
</dbReference>
<evidence type="ECO:0000313" key="4">
    <source>
        <dbReference type="Proteomes" id="UP001165653"/>
    </source>
</evidence>
<accession>A0ABT3G4R3</accession>
<sequence>MNKVFFSAVVILGLSSPLASAKFGRKLNTKFDRADINSDNMLTEIEFQGTQNKGMSVAFCRFRFRATDTNNDTFVSREEFIASRGGNTQGKPNRADLFVLADQNDDDVLDISEYGDTLGPRTAAARVLKSFGKRDKDSSGGLTPREFGIGNGFPFPFG</sequence>
<name>A0ABT3G4R3_9BACT</name>
<protein>
    <recommendedName>
        <fullName evidence="5">EF hand domain-containing protein</fullName>
    </recommendedName>
</protein>
<dbReference type="PANTHER" id="PTHR10827">
    <property type="entry name" value="RETICULOCALBIN"/>
    <property type="match status" value="1"/>
</dbReference>
<evidence type="ECO:0000256" key="1">
    <source>
        <dbReference type="SAM" id="MobiDB-lite"/>
    </source>
</evidence>
<feature type="region of interest" description="Disordered" evidence="1">
    <location>
        <begin position="134"/>
        <end position="158"/>
    </location>
</feature>
<organism evidence="3 4">
    <name type="scientific">Luteolibacter rhizosphaerae</name>
    <dbReference type="NCBI Taxonomy" id="2989719"/>
    <lineage>
        <taxon>Bacteria</taxon>
        <taxon>Pseudomonadati</taxon>
        <taxon>Verrucomicrobiota</taxon>
        <taxon>Verrucomicrobiia</taxon>
        <taxon>Verrucomicrobiales</taxon>
        <taxon>Verrucomicrobiaceae</taxon>
        <taxon>Luteolibacter</taxon>
    </lineage>
</organism>
<dbReference type="InterPro" id="IPR018247">
    <property type="entry name" value="EF_Hand_1_Ca_BS"/>
</dbReference>
<keyword evidence="2" id="KW-0732">Signal</keyword>
<dbReference type="InterPro" id="IPR011992">
    <property type="entry name" value="EF-hand-dom_pair"/>
</dbReference>
<comment type="caution">
    <text evidence="3">The sequence shown here is derived from an EMBL/GenBank/DDBJ whole genome shotgun (WGS) entry which is preliminary data.</text>
</comment>
<evidence type="ECO:0000256" key="2">
    <source>
        <dbReference type="SAM" id="SignalP"/>
    </source>
</evidence>
<dbReference type="PROSITE" id="PS00018">
    <property type="entry name" value="EF_HAND_1"/>
    <property type="match status" value="1"/>
</dbReference>
<dbReference type="Proteomes" id="UP001165653">
    <property type="component" value="Unassembled WGS sequence"/>
</dbReference>
<gene>
    <name evidence="3" type="ORF">OJ996_12960</name>
</gene>
<dbReference type="EMBL" id="JAPDDR010000006">
    <property type="protein sequence ID" value="MCW1914491.1"/>
    <property type="molecule type" value="Genomic_DNA"/>
</dbReference>
<dbReference type="Gene3D" id="1.10.238.10">
    <property type="entry name" value="EF-hand"/>
    <property type="match status" value="1"/>
</dbReference>
<feature type="chain" id="PRO_5046035558" description="EF hand domain-containing protein" evidence="2">
    <location>
        <begin position="22"/>
        <end position="158"/>
    </location>
</feature>
<evidence type="ECO:0000313" key="3">
    <source>
        <dbReference type="EMBL" id="MCW1914491.1"/>
    </source>
</evidence>
<evidence type="ECO:0008006" key="5">
    <source>
        <dbReference type="Google" id="ProtNLM"/>
    </source>
</evidence>
<dbReference type="PANTHER" id="PTHR10827:SF85">
    <property type="entry name" value="CALCIUM-BINDING PROTEIN"/>
    <property type="match status" value="1"/>
</dbReference>
<proteinExistence type="predicted"/>
<reference evidence="3" key="1">
    <citation type="submission" date="2022-10" db="EMBL/GenBank/DDBJ databases">
        <title>Luteolibacter sp. GHJ8, whole genome shotgun sequencing project.</title>
        <authorList>
            <person name="Zhao G."/>
            <person name="Shen L."/>
        </authorList>
    </citation>
    <scope>NUCLEOTIDE SEQUENCE</scope>
    <source>
        <strain evidence="3">GHJ8</strain>
    </source>
</reference>
<keyword evidence="4" id="KW-1185">Reference proteome</keyword>
<dbReference type="RefSeq" id="WP_264514022.1">
    <property type="nucleotide sequence ID" value="NZ_JAPDDR010000006.1"/>
</dbReference>